<keyword evidence="2" id="KW-0926">Vacuole</keyword>
<dbReference type="PANTHER" id="PTHR19957:SF257">
    <property type="entry name" value="VACUOLAR MORPHOGENESIS PROTEIN 7 HOMOLOG"/>
    <property type="match status" value="1"/>
</dbReference>
<reference evidence="7 8" key="1">
    <citation type="journal article" date="2018" name="Mycol. Prog.">
        <title>Coniella lustricola, a new species from submerged detritus.</title>
        <authorList>
            <person name="Raudabaugh D.B."/>
            <person name="Iturriaga T."/>
            <person name="Carver A."/>
            <person name="Mondo S."/>
            <person name="Pangilinan J."/>
            <person name="Lipzen A."/>
            <person name="He G."/>
            <person name="Amirebrahimi M."/>
            <person name="Grigoriev I.V."/>
            <person name="Miller A.N."/>
        </authorList>
    </citation>
    <scope>NUCLEOTIDE SEQUENCE [LARGE SCALE GENOMIC DNA]</scope>
    <source>
        <strain evidence="7 8">B22-T-1</strain>
    </source>
</reference>
<evidence type="ECO:0000259" key="5">
    <source>
        <dbReference type="PROSITE" id="PS50192"/>
    </source>
</evidence>
<dbReference type="OrthoDB" id="428895at2759"/>
<dbReference type="Pfam" id="PF00787">
    <property type="entry name" value="PX"/>
    <property type="match status" value="1"/>
</dbReference>
<dbReference type="GO" id="GO:0006906">
    <property type="term" value="P:vesicle fusion"/>
    <property type="evidence" value="ECO:0007669"/>
    <property type="project" value="TreeGrafter"/>
</dbReference>
<keyword evidence="3" id="KW-0175">Coiled coil</keyword>
<accession>A0A2T2ZT06</accession>
<comment type="function">
    <text evidence="4">Essential for proper morphogenesis of the vacuole. May exist as structural reinforcement on the surface of the vacuolar membrane and be required for maintenance against rupture by osmotic pressure.</text>
</comment>
<protein>
    <recommendedName>
        <fullName evidence="9">Phox homologous domain-containing protein</fullName>
    </recommendedName>
</protein>
<dbReference type="FunCoup" id="A0A2T2ZT06">
    <property type="interactions" value="121"/>
</dbReference>
<dbReference type="SUPFAM" id="SSF58038">
    <property type="entry name" value="SNARE fusion complex"/>
    <property type="match status" value="1"/>
</dbReference>
<feature type="domain" description="T-SNARE coiled-coil homology" evidence="5">
    <location>
        <begin position="327"/>
        <end position="389"/>
    </location>
</feature>
<dbReference type="InterPro" id="IPR036871">
    <property type="entry name" value="PX_dom_sf"/>
</dbReference>
<dbReference type="GO" id="GO:0035091">
    <property type="term" value="F:phosphatidylinositol binding"/>
    <property type="evidence" value="ECO:0007669"/>
    <property type="project" value="InterPro"/>
</dbReference>
<evidence type="ECO:0008006" key="9">
    <source>
        <dbReference type="Google" id="ProtNLM"/>
    </source>
</evidence>
<dbReference type="CDD" id="cd15858">
    <property type="entry name" value="SNARE_VAM7"/>
    <property type="match status" value="1"/>
</dbReference>
<dbReference type="Gene3D" id="1.20.5.110">
    <property type="match status" value="1"/>
</dbReference>
<dbReference type="GO" id="GO:0006886">
    <property type="term" value="P:intracellular protein transport"/>
    <property type="evidence" value="ECO:0007669"/>
    <property type="project" value="TreeGrafter"/>
</dbReference>
<dbReference type="SMART" id="SM00397">
    <property type="entry name" value="t_SNARE"/>
    <property type="match status" value="1"/>
</dbReference>
<dbReference type="Gene3D" id="3.30.1520.10">
    <property type="entry name" value="Phox-like domain"/>
    <property type="match status" value="1"/>
</dbReference>
<dbReference type="AlphaFoldDB" id="A0A2T2ZT06"/>
<dbReference type="STRING" id="2025994.A0A2T2ZT06"/>
<evidence type="ECO:0000256" key="1">
    <source>
        <dbReference type="ARBA" id="ARBA00004116"/>
    </source>
</evidence>
<evidence type="ECO:0000256" key="3">
    <source>
        <dbReference type="ARBA" id="ARBA00023054"/>
    </source>
</evidence>
<dbReference type="SUPFAM" id="SSF64268">
    <property type="entry name" value="PX domain"/>
    <property type="match status" value="1"/>
</dbReference>
<dbReference type="SMART" id="SM00312">
    <property type="entry name" value="PX"/>
    <property type="match status" value="1"/>
</dbReference>
<feature type="domain" description="PX" evidence="6">
    <location>
        <begin position="4"/>
        <end position="119"/>
    </location>
</feature>
<evidence type="ECO:0000313" key="7">
    <source>
        <dbReference type="EMBL" id="PSR75540.1"/>
    </source>
</evidence>
<dbReference type="InterPro" id="IPR000727">
    <property type="entry name" value="T_SNARE_dom"/>
</dbReference>
<dbReference type="CDD" id="cd06897">
    <property type="entry name" value="PX_SNARE"/>
    <property type="match status" value="1"/>
</dbReference>
<dbReference type="InParanoid" id="A0A2T2ZT06"/>
<dbReference type="PROSITE" id="PS50192">
    <property type="entry name" value="T_SNARE"/>
    <property type="match status" value="1"/>
</dbReference>
<proteinExistence type="predicted"/>
<sequence>MAPPIEISIPSTSIASPSDSKPFTQYNITLRLPLRSYVFQKRYSDFAELNTTLTKLVGAAPPAPLPAKHWFKNTVSSPELTEDRRRGLESYLRAIAESPDRRWRDTPVWRTFLNLPGSGVGGPGSTASSSGIAGGMESRLPAINTRDNNLIAASDPRTWTDLQREMKGNLSEARQQLAKRDATIESVLGNNGATSTQALEAGAAAKKALIRASNLIRALDDGLKNMAEQRKLAEGELLRRRNVVAVAKQERDGLEKVNASIPGVAGHGHHGAGNGNGRNGPVASSDKALLLARSGTGGSVRRVLGAPLPETERTRELDNSGVLQLQRDQIADQDQDVDQLAKIIRRQKEMGLAIQQEVEEQNAMLDDMDGNATRLQAKINVGNRKVGKIR</sequence>
<dbReference type="PROSITE" id="PS50195">
    <property type="entry name" value="PX"/>
    <property type="match status" value="1"/>
</dbReference>
<dbReference type="GO" id="GO:0005484">
    <property type="term" value="F:SNAP receptor activity"/>
    <property type="evidence" value="ECO:0007669"/>
    <property type="project" value="TreeGrafter"/>
</dbReference>
<dbReference type="GO" id="GO:0097576">
    <property type="term" value="P:vacuole fusion"/>
    <property type="evidence" value="ECO:0007669"/>
    <property type="project" value="UniProtKB-ARBA"/>
</dbReference>
<dbReference type="EMBL" id="KZ678752">
    <property type="protein sequence ID" value="PSR75540.1"/>
    <property type="molecule type" value="Genomic_DNA"/>
</dbReference>
<dbReference type="PANTHER" id="PTHR19957">
    <property type="entry name" value="SYNTAXIN"/>
    <property type="match status" value="1"/>
</dbReference>
<comment type="subcellular location">
    <subcellularLocation>
        <location evidence="1">Vacuole</location>
    </subcellularLocation>
</comment>
<dbReference type="Proteomes" id="UP000241462">
    <property type="component" value="Unassembled WGS sequence"/>
</dbReference>
<dbReference type="FunFam" id="1.20.5.110:FF:000058">
    <property type="entry name" value="VAM7p Vacuolar SNARE protein"/>
    <property type="match status" value="1"/>
</dbReference>
<organism evidence="7 8">
    <name type="scientific">Coniella lustricola</name>
    <dbReference type="NCBI Taxonomy" id="2025994"/>
    <lineage>
        <taxon>Eukaryota</taxon>
        <taxon>Fungi</taxon>
        <taxon>Dikarya</taxon>
        <taxon>Ascomycota</taxon>
        <taxon>Pezizomycotina</taxon>
        <taxon>Sordariomycetes</taxon>
        <taxon>Sordariomycetidae</taxon>
        <taxon>Diaporthales</taxon>
        <taxon>Schizoparmaceae</taxon>
        <taxon>Coniella</taxon>
    </lineage>
</organism>
<dbReference type="GO" id="GO:0000149">
    <property type="term" value="F:SNARE binding"/>
    <property type="evidence" value="ECO:0007669"/>
    <property type="project" value="TreeGrafter"/>
</dbReference>
<dbReference type="GO" id="GO:0012505">
    <property type="term" value="C:endomembrane system"/>
    <property type="evidence" value="ECO:0007669"/>
    <property type="project" value="TreeGrafter"/>
</dbReference>
<evidence type="ECO:0000259" key="6">
    <source>
        <dbReference type="PROSITE" id="PS50195"/>
    </source>
</evidence>
<dbReference type="GO" id="GO:0048278">
    <property type="term" value="P:vesicle docking"/>
    <property type="evidence" value="ECO:0007669"/>
    <property type="project" value="TreeGrafter"/>
</dbReference>
<gene>
    <name evidence="7" type="ORF">BD289DRAFT_447538</name>
</gene>
<dbReference type="InterPro" id="IPR045242">
    <property type="entry name" value="Syntaxin"/>
</dbReference>
<dbReference type="GO" id="GO:0031201">
    <property type="term" value="C:SNARE complex"/>
    <property type="evidence" value="ECO:0007669"/>
    <property type="project" value="TreeGrafter"/>
</dbReference>
<name>A0A2T2ZT06_9PEZI</name>
<evidence type="ECO:0000256" key="2">
    <source>
        <dbReference type="ARBA" id="ARBA00022554"/>
    </source>
</evidence>
<dbReference type="GO" id="GO:0007034">
    <property type="term" value="P:vacuolar transport"/>
    <property type="evidence" value="ECO:0007669"/>
    <property type="project" value="UniProtKB-ARBA"/>
</dbReference>
<evidence type="ECO:0000256" key="4">
    <source>
        <dbReference type="ARBA" id="ARBA00054927"/>
    </source>
</evidence>
<keyword evidence="8" id="KW-1185">Reference proteome</keyword>
<evidence type="ECO:0000313" key="8">
    <source>
        <dbReference type="Proteomes" id="UP000241462"/>
    </source>
</evidence>
<dbReference type="GO" id="GO:0000329">
    <property type="term" value="C:fungal-type vacuole membrane"/>
    <property type="evidence" value="ECO:0007669"/>
    <property type="project" value="UniProtKB-ARBA"/>
</dbReference>
<dbReference type="InterPro" id="IPR001683">
    <property type="entry name" value="PX_dom"/>
</dbReference>